<evidence type="ECO:0000259" key="2">
    <source>
        <dbReference type="PROSITE" id="PS50966"/>
    </source>
</evidence>
<proteinExistence type="predicted"/>
<dbReference type="RefSeq" id="WP_124197602.1">
    <property type="nucleotide sequence ID" value="NZ_REGA01000031.1"/>
</dbReference>
<evidence type="ECO:0000313" key="4">
    <source>
        <dbReference type="Proteomes" id="UP000282323"/>
    </source>
</evidence>
<feature type="domain" description="SWIM-type" evidence="2">
    <location>
        <begin position="54"/>
        <end position="92"/>
    </location>
</feature>
<dbReference type="OrthoDB" id="142306at2157"/>
<keyword evidence="1" id="KW-0479">Metal-binding</keyword>
<comment type="caution">
    <text evidence="3">The sequence shown here is derived from an EMBL/GenBank/DDBJ whole genome shotgun (WGS) entry which is preliminary data.</text>
</comment>
<evidence type="ECO:0000313" key="3">
    <source>
        <dbReference type="EMBL" id="RQG89709.1"/>
    </source>
</evidence>
<name>A0A3N6NY39_NATCH</name>
<reference evidence="3 4" key="1">
    <citation type="submission" date="2018-10" db="EMBL/GenBank/DDBJ databases">
        <title>Natrarchaeobius chitinivorans gen. nov., sp. nov., and Natrarchaeobius haloalkaliphilus sp. nov., alkaliphilic, chitin-utilizing haloarchaea from hypersaline alkaline lakes.</title>
        <authorList>
            <person name="Sorokin D.Y."/>
            <person name="Elcheninov A.G."/>
            <person name="Kostrikina N.A."/>
            <person name="Bale N.J."/>
            <person name="Sinninghe Damste J.S."/>
            <person name="Khijniak T.V."/>
            <person name="Kublanov I.V."/>
            <person name="Toshchakov S.V."/>
        </authorList>
    </citation>
    <scope>NUCLEOTIDE SEQUENCE [LARGE SCALE GENOMIC DNA]</scope>
    <source>
        <strain evidence="3 4">AArcht4T</strain>
    </source>
</reference>
<organism evidence="3 4">
    <name type="scientific">Natrarchaeobius chitinivorans</name>
    <dbReference type="NCBI Taxonomy" id="1679083"/>
    <lineage>
        <taxon>Archaea</taxon>
        <taxon>Methanobacteriati</taxon>
        <taxon>Methanobacteriota</taxon>
        <taxon>Stenosarchaea group</taxon>
        <taxon>Halobacteria</taxon>
        <taxon>Halobacteriales</taxon>
        <taxon>Natrialbaceae</taxon>
        <taxon>Natrarchaeobius</taxon>
    </lineage>
</organism>
<dbReference type="Proteomes" id="UP000282323">
    <property type="component" value="Unassembled WGS sequence"/>
</dbReference>
<dbReference type="InterPro" id="IPR007527">
    <property type="entry name" value="Znf_SWIM"/>
</dbReference>
<dbReference type="AlphaFoldDB" id="A0A3N6NY39"/>
<keyword evidence="1" id="KW-0863">Zinc-finger</keyword>
<dbReference type="GO" id="GO:0008270">
    <property type="term" value="F:zinc ion binding"/>
    <property type="evidence" value="ECO:0007669"/>
    <property type="project" value="UniProtKB-KW"/>
</dbReference>
<accession>A0A3N6NY39</accession>
<protein>
    <recommendedName>
        <fullName evidence="2">SWIM-type domain-containing protein</fullName>
    </recommendedName>
</protein>
<keyword evidence="4" id="KW-1185">Reference proteome</keyword>
<dbReference type="PROSITE" id="PS50966">
    <property type="entry name" value="ZF_SWIM"/>
    <property type="match status" value="1"/>
</dbReference>
<sequence length="181" mass="19708">MTTYVSDHKVASDWGIDARDVRALTEHMTVCEHVGPARDTADRYLVVSESGSEYVVDICDERCDCPDATYNLPTEDGRKTCKHVAAAAFCTGKRQIPVPVDREKINPQLLTAEHVNGSPRFVEAVVGDENLDPSAGGDRHAITDGGRNRPADCCCPGALPCCSCWDVGFRKPNPDTEVTEE</sequence>
<gene>
    <name evidence="3" type="ORF">EA473_21555</name>
</gene>
<evidence type="ECO:0000256" key="1">
    <source>
        <dbReference type="PROSITE-ProRule" id="PRU00325"/>
    </source>
</evidence>
<keyword evidence="1" id="KW-0862">Zinc</keyword>
<dbReference type="EMBL" id="REGA01000031">
    <property type="protein sequence ID" value="RQG89709.1"/>
    <property type="molecule type" value="Genomic_DNA"/>
</dbReference>